<accession>A0A418NDI9</accession>
<dbReference type="Proteomes" id="UP000285092">
    <property type="component" value="Unassembled WGS sequence"/>
</dbReference>
<dbReference type="AlphaFoldDB" id="A0A418NDI9"/>
<organism evidence="1 2">
    <name type="scientific">Pelagerythrobacter aerophilus</name>
    <dbReference type="NCBI Taxonomy" id="2306995"/>
    <lineage>
        <taxon>Bacteria</taxon>
        <taxon>Pseudomonadati</taxon>
        <taxon>Pseudomonadota</taxon>
        <taxon>Alphaproteobacteria</taxon>
        <taxon>Sphingomonadales</taxon>
        <taxon>Erythrobacteraceae</taxon>
        <taxon>Pelagerythrobacter</taxon>
    </lineage>
</organism>
<name>A0A418NDI9_9SPHN</name>
<dbReference type="EMBL" id="QXFK01000019">
    <property type="protein sequence ID" value="RIV75613.1"/>
    <property type="molecule type" value="Genomic_DNA"/>
</dbReference>
<sequence>MAGKAAPEIYRHSTDVQILCTRARSLARAIDTAADEALGEESPELRRRALSLIVDFASMIEREAEDAIAKAERIEILSRAIKPVAEEEQ</sequence>
<protein>
    <submittedName>
        <fullName evidence="1">Uncharacterized protein</fullName>
    </submittedName>
</protein>
<evidence type="ECO:0000313" key="2">
    <source>
        <dbReference type="Proteomes" id="UP000285092"/>
    </source>
</evidence>
<gene>
    <name evidence="1" type="ORF">D2V04_15075</name>
</gene>
<keyword evidence="2" id="KW-1185">Reference proteome</keyword>
<reference evidence="1 2" key="1">
    <citation type="submission" date="2018-08" db="EMBL/GenBank/DDBJ databases">
        <title>Altererythrobacter sp.Ery1 and Ery12, the genome sequencing of novel strains in genus Alterythrobacter.</title>
        <authorList>
            <person name="Cheng H."/>
            <person name="Wu Y.-H."/>
            <person name="Fang C."/>
            <person name="Xu X.-W."/>
        </authorList>
    </citation>
    <scope>NUCLEOTIDE SEQUENCE [LARGE SCALE GENOMIC DNA]</scope>
    <source>
        <strain evidence="1 2">Ery1</strain>
    </source>
</reference>
<proteinExistence type="predicted"/>
<comment type="caution">
    <text evidence="1">The sequence shown here is derived from an EMBL/GenBank/DDBJ whole genome shotgun (WGS) entry which is preliminary data.</text>
</comment>
<evidence type="ECO:0000313" key="1">
    <source>
        <dbReference type="EMBL" id="RIV75613.1"/>
    </source>
</evidence>